<dbReference type="InterPro" id="IPR052750">
    <property type="entry name" value="GH18_Chitinase"/>
</dbReference>
<evidence type="ECO:0000259" key="3">
    <source>
        <dbReference type="SMART" id="SM00495"/>
    </source>
</evidence>
<dbReference type="SUPFAM" id="SSF51055">
    <property type="entry name" value="Carbohydrate binding domain"/>
    <property type="match status" value="2"/>
</dbReference>
<dbReference type="SUPFAM" id="SSF51445">
    <property type="entry name" value="(Trans)glycosidases"/>
    <property type="match status" value="1"/>
</dbReference>
<keyword evidence="5" id="KW-1185">Reference proteome</keyword>
<evidence type="ECO:0000256" key="2">
    <source>
        <dbReference type="SAM" id="MobiDB-lite"/>
    </source>
</evidence>
<dbReference type="Gene3D" id="3.20.20.80">
    <property type="entry name" value="Glycosidases"/>
    <property type="match status" value="1"/>
</dbReference>
<dbReference type="EMBL" id="JASJND010000006">
    <property type="protein sequence ID" value="MDJ1114536.1"/>
    <property type="molecule type" value="Genomic_DNA"/>
</dbReference>
<reference evidence="4 5" key="1">
    <citation type="submission" date="2023-05" db="EMBL/GenBank/DDBJ databases">
        <title>Microbacterium dauci sp.nov., Isolated from Carrot Rhizosphere Soil.</title>
        <authorList>
            <person name="Xiao Z."/>
            <person name="Zheng J."/>
        </authorList>
    </citation>
    <scope>NUCLEOTIDE SEQUENCE [LARGE SCALE GENOMIC DNA]</scope>
    <source>
        <strain evidence="4 5">LX3-4</strain>
    </source>
</reference>
<sequence>MTRLLRGRDGSRFAGRRFSLARASLSVLAVGVAVAGVAASTVLPLLPTPVSGAPLADRWFGAYYDVTLEEGADLARSSLGVSPGGTVLAFVVAASDDACTPTWGRAYSLDEASTRFDLDRRVERLQREGRPVAVSFGGAINTELALACRNVAALTDAYNLVIDRYGVDTIDLDIEGDAFLDDAATVRRAAAIARLQHERDDPLHVWLTLPVAPTGLTADGIGVIDAMLDAGVELAGVNVMTMNYGIAEPASLAGVSAEALTATSTQLATMWEKHHIALPTGGAWALLGATPMIGRNDVPTEVFSLDDARELNAFAAEKGLARMSMWSLNRDHTCGSNYPYTDVVSPACSGVEQAGERFVDLLAADFDGGTSAPDPGEPIPDDPDTSPYPVWQSTTYYSAGVKVVWNGGVYVSKWWTEDGPTPDDPTLDLAASAWTYVGPVLAEDEPFALPVVAAGTYPEWDATTLYDQGDRVVQDGVGYEARWWSRGQDPARSILDRDYSPWKLLEE</sequence>
<dbReference type="InterPro" id="IPR017853">
    <property type="entry name" value="GH"/>
</dbReference>
<dbReference type="InterPro" id="IPR003610">
    <property type="entry name" value="CBM5/12"/>
</dbReference>
<dbReference type="CDD" id="cd06543">
    <property type="entry name" value="GH18_PF-ChiA-like"/>
    <property type="match status" value="1"/>
</dbReference>
<dbReference type="CDD" id="cd12215">
    <property type="entry name" value="ChiC_BD"/>
    <property type="match status" value="2"/>
</dbReference>
<dbReference type="Pfam" id="PF02839">
    <property type="entry name" value="CBM_5_12"/>
    <property type="match status" value="1"/>
</dbReference>
<feature type="domain" description="Chitin-binding type-3" evidence="3">
    <location>
        <begin position="388"/>
        <end position="437"/>
    </location>
</feature>
<dbReference type="InterPro" id="IPR036573">
    <property type="entry name" value="CBM_sf_5/12"/>
</dbReference>
<proteinExistence type="predicted"/>
<dbReference type="Gene3D" id="2.10.10.20">
    <property type="entry name" value="Carbohydrate-binding module superfamily 5/12"/>
    <property type="match status" value="2"/>
</dbReference>
<dbReference type="PANTHER" id="PTHR42976:SF1">
    <property type="entry name" value="GH18 DOMAIN-CONTAINING PROTEIN-RELATED"/>
    <property type="match status" value="1"/>
</dbReference>
<evidence type="ECO:0000313" key="5">
    <source>
        <dbReference type="Proteomes" id="UP001321481"/>
    </source>
</evidence>
<dbReference type="Proteomes" id="UP001321481">
    <property type="component" value="Unassembled WGS sequence"/>
</dbReference>
<keyword evidence="1" id="KW-0378">Hydrolase</keyword>
<dbReference type="RefSeq" id="WP_283716172.1">
    <property type="nucleotide sequence ID" value="NZ_JASJND010000006.1"/>
</dbReference>
<evidence type="ECO:0000313" key="4">
    <source>
        <dbReference type="EMBL" id="MDJ1114536.1"/>
    </source>
</evidence>
<organism evidence="4 5">
    <name type="scientific">Microbacterium dauci</name>
    <dbReference type="NCBI Taxonomy" id="3048008"/>
    <lineage>
        <taxon>Bacteria</taxon>
        <taxon>Bacillati</taxon>
        <taxon>Actinomycetota</taxon>
        <taxon>Actinomycetes</taxon>
        <taxon>Micrococcales</taxon>
        <taxon>Microbacteriaceae</taxon>
        <taxon>Microbacterium</taxon>
    </lineage>
</organism>
<gene>
    <name evidence="4" type="ORF">QNI14_08720</name>
</gene>
<dbReference type="PANTHER" id="PTHR42976">
    <property type="entry name" value="BIFUNCTIONAL CHITINASE/LYSOZYME-RELATED"/>
    <property type="match status" value="1"/>
</dbReference>
<protein>
    <submittedName>
        <fullName evidence="4">Chitinase</fullName>
    </submittedName>
</protein>
<accession>A0ABT6ZEE0</accession>
<comment type="caution">
    <text evidence="4">The sequence shown here is derived from an EMBL/GenBank/DDBJ whole genome shotgun (WGS) entry which is preliminary data.</text>
</comment>
<evidence type="ECO:0000256" key="1">
    <source>
        <dbReference type="ARBA" id="ARBA00022801"/>
    </source>
</evidence>
<name>A0ABT6ZEE0_9MICO</name>
<feature type="region of interest" description="Disordered" evidence="2">
    <location>
        <begin position="367"/>
        <end position="387"/>
    </location>
</feature>
<dbReference type="SMART" id="SM00495">
    <property type="entry name" value="ChtBD3"/>
    <property type="match status" value="2"/>
</dbReference>
<feature type="domain" description="Chitin-binding type-3" evidence="3">
    <location>
        <begin position="457"/>
        <end position="505"/>
    </location>
</feature>